<keyword evidence="1" id="KW-0812">Transmembrane</keyword>
<keyword evidence="4" id="KW-1185">Reference proteome</keyword>
<organism evidence="3 4">
    <name type="scientific">Flavobacterium kingsejongi</name>
    <dbReference type="NCBI Taxonomy" id="1678728"/>
    <lineage>
        <taxon>Bacteria</taxon>
        <taxon>Pseudomonadati</taxon>
        <taxon>Bacteroidota</taxon>
        <taxon>Flavobacteriia</taxon>
        <taxon>Flavobacteriales</taxon>
        <taxon>Flavobacteriaceae</taxon>
        <taxon>Flavobacterium</taxon>
    </lineage>
</organism>
<proteinExistence type="predicted"/>
<name>A0A2S1LMX8_9FLAO</name>
<evidence type="ECO:0000313" key="3">
    <source>
        <dbReference type="EMBL" id="AWG25038.1"/>
    </source>
</evidence>
<sequence>MDDNKTAYEIWVEHKESMRKMEKRHRKEKWFLIIATIVILSAPVGVLVQIPVILITPFRFKVST</sequence>
<evidence type="ECO:0000256" key="1">
    <source>
        <dbReference type="SAM" id="Phobius"/>
    </source>
</evidence>
<accession>A0A2S1LMX8</accession>
<dbReference type="EMBL" id="CP020919">
    <property type="protein sequence ID" value="AWG25038.1"/>
    <property type="molecule type" value="Genomic_DNA"/>
</dbReference>
<dbReference type="KEGG" id="fki:FK004_06025"/>
<protein>
    <submittedName>
        <fullName evidence="3">Uncharacterized protein</fullName>
    </submittedName>
</protein>
<keyword evidence="1" id="KW-1133">Transmembrane helix</keyword>
<feature type="transmembrane region" description="Helical" evidence="1">
    <location>
        <begin position="30"/>
        <end position="55"/>
    </location>
</feature>
<dbReference type="Proteomes" id="UP000244677">
    <property type="component" value="Chromosome"/>
</dbReference>
<keyword evidence="1" id="KW-0472">Membrane</keyword>
<dbReference type="EMBL" id="CP020919">
    <property type="protein sequence ID" value="AWG24816.1"/>
    <property type="molecule type" value="Genomic_DNA"/>
</dbReference>
<reference evidence="3 4" key="1">
    <citation type="submission" date="2017-04" db="EMBL/GenBank/DDBJ databases">
        <title>Complete genome sequence of Flavobacterium kingsejong AJ004.</title>
        <authorList>
            <person name="Lee P.C."/>
        </authorList>
    </citation>
    <scope>NUCLEOTIDE SEQUENCE [LARGE SCALE GENOMIC DNA]</scope>
    <source>
        <strain evidence="3 4">AJ004</strain>
    </source>
</reference>
<evidence type="ECO:0000313" key="4">
    <source>
        <dbReference type="Proteomes" id="UP000244677"/>
    </source>
</evidence>
<gene>
    <name evidence="2" type="ORF">FK004_06025</name>
    <name evidence="3" type="ORF">FK004_07230</name>
</gene>
<dbReference type="AlphaFoldDB" id="A0A2S1LMX8"/>
<evidence type="ECO:0000313" key="2">
    <source>
        <dbReference type="EMBL" id="AWG24816.1"/>
    </source>
</evidence>
<dbReference type="RefSeq" id="WP_108736445.1">
    <property type="nucleotide sequence ID" value="NZ_CP020919.1"/>
</dbReference>
<dbReference type="KEGG" id="fki:FK004_07230"/>